<dbReference type="AlphaFoldDB" id="A0A540VSI9"/>
<evidence type="ECO:0000313" key="2">
    <source>
        <dbReference type="EMBL" id="TQE99646.1"/>
    </source>
</evidence>
<proteinExistence type="predicted"/>
<accession>A0A540VSI9</accession>
<reference evidence="2 3" key="1">
    <citation type="submission" date="2019-06" db="EMBL/GenBank/DDBJ databases">
        <title>Metagenome assembled Genome of Spiribacter salinus SL48-SHIP from the microbial mat of Salt Lake 48 (Novosibirsk region, Russia).</title>
        <authorList>
            <person name="Shipova A."/>
            <person name="Rozanov A.S."/>
            <person name="Bryanskaya A.V."/>
            <person name="Peltek S.E."/>
        </authorList>
    </citation>
    <scope>NUCLEOTIDE SEQUENCE [LARGE SCALE GENOMIC DNA]</scope>
    <source>
        <strain evidence="2">SL48-SHIP-2</strain>
    </source>
</reference>
<protein>
    <submittedName>
        <fullName evidence="2">Uncharacterized protein</fullName>
    </submittedName>
</protein>
<feature type="compositionally biased region" description="Basic and acidic residues" evidence="1">
    <location>
        <begin position="213"/>
        <end position="225"/>
    </location>
</feature>
<comment type="caution">
    <text evidence="2">The sequence shown here is derived from an EMBL/GenBank/DDBJ whole genome shotgun (WGS) entry which is preliminary data.</text>
</comment>
<organism evidence="2 3">
    <name type="scientific">Spiribacter salinus</name>
    <dbReference type="NCBI Taxonomy" id="1335746"/>
    <lineage>
        <taxon>Bacteria</taxon>
        <taxon>Pseudomonadati</taxon>
        <taxon>Pseudomonadota</taxon>
        <taxon>Gammaproteobacteria</taxon>
        <taxon>Chromatiales</taxon>
        <taxon>Ectothiorhodospiraceae</taxon>
        <taxon>Spiribacter</taxon>
    </lineage>
</organism>
<evidence type="ECO:0000313" key="3">
    <source>
        <dbReference type="Proteomes" id="UP000315400"/>
    </source>
</evidence>
<sequence>MMLQAVLTELLDRIAASHGAPVLIGADELADWPDEAVTALQSQGVITRARPAVSAVCPGCERECVMPVYTPPSAAHAAGTFIVCDKRSDINRVSVPLDRLEQWQVSGDSIADSLARLLGLHRSGAHTASEGRWEVGMFNGSKQAGQLVLVADDKLTLSIAGHFIPLASVLTLDKGGLKADKHVLLRELDGDDRPPSAGMGSPAWRIQQAKAAADARHDRPGGSRDKQKRIREIWATGKYTSRDRCAEEECAALDMSYSAARKALRNTPDP</sequence>
<dbReference type="Proteomes" id="UP000315400">
    <property type="component" value="Unassembled WGS sequence"/>
</dbReference>
<feature type="region of interest" description="Disordered" evidence="1">
    <location>
        <begin position="206"/>
        <end position="229"/>
    </location>
</feature>
<gene>
    <name evidence="2" type="ORF">FKY71_07505</name>
</gene>
<dbReference type="EMBL" id="VIFK01000047">
    <property type="protein sequence ID" value="TQE99646.1"/>
    <property type="molecule type" value="Genomic_DNA"/>
</dbReference>
<evidence type="ECO:0000256" key="1">
    <source>
        <dbReference type="SAM" id="MobiDB-lite"/>
    </source>
</evidence>
<name>A0A540VSI9_9GAMM</name>